<keyword evidence="2" id="KW-1185">Reference proteome</keyword>
<reference evidence="2" key="1">
    <citation type="journal article" date="2019" name="Microbiol. Resour. Announc.">
        <title>Complete Genome Sequence of Halomonas olivaria, a Moderately Halophilic Bacterium Isolated from Olive Processing Effluents, Obtained by Nanopore Sequencing.</title>
        <authorList>
            <person name="Nagata S."/>
            <person name="Ii K.M."/>
            <person name="Tsukimi T."/>
            <person name="Miura M.C."/>
            <person name="Galipon J."/>
            <person name="Arakawa K."/>
        </authorList>
    </citation>
    <scope>NUCLEOTIDE SEQUENCE [LARGE SCALE GENOMIC DNA]</scope>
    <source>
        <strain evidence="2">TYRC17</strain>
    </source>
</reference>
<evidence type="ECO:0000313" key="1">
    <source>
        <dbReference type="EMBL" id="BBI52486.1"/>
    </source>
</evidence>
<accession>A0ABM7GP29</accession>
<dbReference type="EMBL" id="AP019416">
    <property type="protein sequence ID" value="BBI52486.1"/>
    <property type="molecule type" value="Genomic_DNA"/>
</dbReference>
<name>A0ABM7GP29_9GAMM</name>
<evidence type="ECO:0000313" key="2">
    <source>
        <dbReference type="Proteomes" id="UP000289555"/>
    </source>
</evidence>
<gene>
    <name evidence="1" type="ORF">HORIV_49070</name>
</gene>
<organism evidence="1 2">
    <name type="scientific">Vreelandella olivaria</name>
    <dbReference type="NCBI Taxonomy" id="390919"/>
    <lineage>
        <taxon>Bacteria</taxon>
        <taxon>Pseudomonadati</taxon>
        <taxon>Pseudomonadota</taxon>
        <taxon>Gammaproteobacteria</taxon>
        <taxon>Oceanospirillales</taxon>
        <taxon>Halomonadaceae</taxon>
        <taxon>Vreelandella</taxon>
    </lineage>
</organism>
<protein>
    <submittedName>
        <fullName evidence="1">Uncharacterized protein</fullName>
    </submittedName>
</protein>
<proteinExistence type="predicted"/>
<dbReference type="Proteomes" id="UP000289555">
    <property type="component" value="Chromosome"/>
</dbReference>
<sequence>MALARFLKPRVMEVLVEMAKQYQDMNVQVTADHDLFITWTRTGSV</sequence>